<dbReference type="Proteomes" id="UP000049127">
    <property type="component" value="Unassembled WGS sequence"/>
</dbReference>
<sequence>MSELNQWIEFINTECEIEFIYKEEIYVVKSFNGKRYIVKDKISLSDYYECEDILEKFFLDYVSLKNLIESNEIKILTIL</sequence>
<evidence type="ECO:0000313" key="2">
    <source>
        <dbReference type="Proteomes" id="UP000049127"/>
    </source>
</evidence>
<proteinExistence type="predicted"/>
<reference evidence="1 2" key="1">
    <citation type="submission" date="2015-01" db="EMBL/GenBank/DDBJ databases">
        <authorList>
            <person name="Aslett A.Martin."/>
            <person name="De Silva Nishadi"/>
        </authorList>
    </citation>
    <scope>NUCLEOTIDE SEQUENCE [LARGE SCALE GENOMIC DNA]</scope>
    <source>
        <strain evidence="1 2">R28058</strain>
    </source>
</reference>
<gene>
    <name evidence="1" type="ORF">R28058_14391</name>
</gene>
<accession>A0A0C7G6L1</accession>
<protein>
    <submittedName>
        <fullName evidence="1">Uncharacterized protein</fullName>
    </submittedName>
</protein>
<dbReference type="AlphaFoldDB" id="A0A0C7G6L1"/>
<evidence type="ECO:0000313" key="1">
    <source>
        <dbReference type="EMBL" id="CEQ03706.1"/>
    </source>
</evidence>
<dbReference type="EMBL" id="CEKZ01000003">
    <property type="protein sequence ID" value="CEQ03706.1"/>
    <property type="molecule type" value="Genomic_DNA"/>
</dbReference>
<name>A0A0C7G6L1_PARSO</name>
<organism evidence="1 2">
    <name type="scientific">Paraclostridium sordellii</name>
    <name type="common">Clostridium sordellii</name>
    <dbReference type="NCBI Taxonomy" id="1505"/>
    <lineage>
        <taxon>Bacteria</taxon>
        <taxon>Bacillati</taxon>
        <taxon>Bacillota</taxon>
        <taxon>Clostridia</taxon>
        <taxon>Peptostreptococcales</taxon>
        <taxon>Peptostreptococcaceae</taxon>
        <taxon>Paraclostridium</taxon>
    </lineage>
</organism>
<dbReference type="RefSeq" id="WP_055341948.1">
    <property type="nucleotide sequence ID" value="NZ_CDNI01000003.1"/>
</dbReference>
<dbReference type="OrthoDB" id="9768714at2"/>